<keyword evidence="2" id="KW-0238">DNA-binding</keyword>
<dbReference type="SUPFAM" id="SSF64288">
    <property type="entry name" value="Chorismate lyase-like"/>
    <property type="match status" value="1"/>
</dbReference>
<dbReference type="SMART" id="SM00866">
    <property type="entry name" value="UTRA"/>
    <property type="match status" value="1"/>
</dbReference>
<feature type="domain" description="HTH gntR-type" evidence="4">
    <location>
        <begin position="9"/>
        <end position="77"/>
    </location>
</feature>
<sequence>MEIKQNRSKPLHLQAEEMLRRLIEEKEYKEGKLLPSEIDMSKQLNISRNTLRQAINKLVMEGLLIRKKGVGTKVAKRGIAGGIKNWLSFSQEMKMLGIEIRNFELHLCFKRATEEIANFFEIPPTQTDNTRCLVMERVRGKKEYPFVYFISYFNPQIGMTGDEDFNKPLYEMLEAQYGIVVKTSKEEISARLAGDFIAEKLEINAEDPILIRKRFVYDIKGMPVEYNIGYYRADSFTYTIEAER</sequence>
<evidence type="ECO:0000256" key="1">
    <source>
        <dbReference type="ARBA" id="ARBA00023015"/>
    </source>
</evidence>
<dbReference type="PANTHER" id="PTHR44846:SF1">
    <property type="entry name" value="MANNOSYL-D-GLYCERATE TRANSPORT_METABOLISM SYSTEM REPRESSOR MNGR-RELATED"/>
    <property type="match status" value="1"/>
</dbReference>
<keyword evidence="1" id="KW-0805">Transcription regulation</keyword>
<dbReference type="GO" id="GO:0003700">
    <property type="term" value="F:DNA-binding transcription factor activity"/>
    <property type="evidence" value="ECO:0007669"/>
    <property type="project" value="InterPro"/>
</dbReference>
<dbReference type="InterPro" id="IPR000524">
    <property type="entry name" value="Tscrpt_reg_HTH_GntR"/>
</dbReference>
<dbReference type="Pfam" id="PF00392">
    <property type="entry name" value="GntR"/>
    <property type="match status" value="1"/>
</dbReference>
<proteinExistence type="predicted"/>
<gene>
    <name evidence="5" type="ORF">H9819_08815</name>
</gene>
<dbReference type="Pfam" id="PF07702">
    <property type="entry name" value="UTRA"/>
    <property type="match status" value="1"/>
</dbReference>
<dbReference type="Proteomes" id="UP000824023">
    <property type="component" value="Unassembled WGS sequence"/>
</dbReference>
<comment type="caution">
    <text evidence="5">The sequence shown here is derived from an EMBL/GenBank/DDBJ whole genome shotgun (WGS) entry which is preliminary data.</text>
</comment>
<evidence type="ECO:0000313" key="5">
    <source>
        <dbReference type="EMBL" id="HIZ02329.1"/>
    </source>
</evidence>
<evidence type="ECO:0000256" key="3">
    <source>
        <dbReference type="ARBA" id="ARBA00023163"/>
    </source>
</evidence>
<dbReference type="GO" id="GO:0003677">
    <property type="term" value="F:DNA binding"/>
    <property type="evidence" value="ECO:0007669"/>
    <property type="project" value="UniProtKB-KW"/>
</dbReference>
<dbReference type="GO" id="GO:0045892">
    <property type="term" value="P:negative regulation of DNA-templated transcription"/>
    <property type="evidence" value="ECO:0007669"/>
    <property type="project" value="TreeGrafter"/>
</dbReference>
<evidence type="ECO:0000313" key="6">
    <source>
        <dbReference type="Proteomes" id="UP000824023"/>
    </source>
</evidence>
<accession>A0A9D2A6W6</accession>
<reference evidence="5" key="2">
    <citation type="submission" date="2021-04" db="EMBL/GenBank/DDBJ databases">
        <authorList>
            <person name="Gilroy R."/>
        </authorList>
    </citation>
    <scope>NUCLEOTIDE SEQUENCE</scope>
    <source>
        <strain evidence="5">ChiHjej12B11-24981</strain>
    </source>
</reference>
<dbReference type="InterPro" id="IPR050679">
    <property type="entry name" value="Bact_HTH_transcr_reg"/>
</dbReference>
<protein>
    <submittedName>
        <fullName evidence="5">GntR family transcriptional regulator</fullName>
    </submittedName>
</protein>
<dbReference type="InterPro" id="IPR036388">
    <property type="entry name" value="WH-like_DNA-bd_sf"/>
</dbReference>
<dbReference type="PROSITE" id="PS50949">
    <property type="entry name" value="HTH_GNTR"/>
    <property type="match status" value="1"/>
</dbReference>
<dbReference type="AlphaFoldDB" id="A0A9D2A6W6"/>
<dbReference type="InterPro" id="IPR028978">
    <property type="entry name" value="Chorismate_lyase_/UTRA_dom_sf"/>
</dbReference>
<dbReference type="SMART" id="SM00345">
    <property type="entry name" value="HTH_GNTR"/>
    <property type="match status" value="1"/>
</dbReference>
<dbReference type="CDD" id="cd07377">
    <property type="entry name" value="WHTH_GntR"/>
    <property type="match status" value="1"/>
</dbReference>
<dbReference type="SUPFAM" id="SSF46785">
    <property type="entry name" value="Winged helix' DNA-binding domain"/>
    <property type="match status" value="1"/>
</dbReference>
<dbReference type="PRINTS" id="PR00035">
    <property type="entry name" value="HTHGNTR"/>
</dbReference>
<name>A0A9D2A6W6_9BACE</name>
<dbReference type="PANTHER" id="PTHR44846">
    <property type="entry name" value="MANNOSYL-D-GLYCERATE TRANSPORT/METABOLISM SYSTEM REPRESSOR MNGR-RELATED"/>
    <property type="match status" value="1"/>
</dbReference>
<dbReference type="InterPro" id="IPR036390">
    <property type="entry name" value="WH_DNA-bd_sf"/>
</dbReference>
<dbReference type="EMBL" id="DXCK01000118">
    <property type="protein sequence ID" value="HIZ02329.1"/>
    <property type="molecule type" value="Genomic_DNA"/>
</dbReference>
<dbReference type="Gene3D" id="3.40.1410.10">
    <property type="entry name" value="Chorismate lyase-like"/>
    <property type="match status" value="1"/>
</dbReference>
<organism evidence="5 6">
    <name type="scientific">Candidatus Bacteroides merdipullorum</name>
    <dbReference type="NCBI Taxonomy" id="2838474"/>
    <lineage>
        <taxon>Bacteria</taxon>
        <taxon>Pseudomonadati</taxon>
        <taxon>Bacteroidota</taxon>
        <taxon>Bacteroidia</taxon>
        <taxon>Bacteroidales</taxon>
        <taxon>Bacteroidaceae</taxon>
        <taxon>Bacteroides</taxon>
    </lineage>
</organism>
<evidence type="ECO:0000259" key="4">
    <source>
        <dbReference type="PROSITE" id="PS50949"/>
    </source>
</evidence>
<dbReference type="Gene3D" id="1.10.10.10">
    <property type="entry name" value="Winged helix-like DNA-binding domain superfamily/Winged helix DNA-binding domain"/>
    <property type="match status" value="1"/>
</dbReference>
<dbReference type="InterPro" id="IPR011663">
    <property type="entry name" value="UTRA"/>
</dbReference>
<evidence type="ECO:0000256" key="2">
    <source>
        <dbReference type="ARBA" id="ARBA00023125"/>
    </source>
</evidence>
<reference evidence="5" key="1">
    <citation type="journal article" date="2021" name="PeerJ">
        <title>Extensive microbial diversity within the chicken gut microbiome revealed by metagenomics and culture.</title>
        <authorList>
            <person name="Gilroy R."/>
            <person name="Ravi A."/>
            <person name="Getino M."/>
            <person name="Pursley I."/>
            <person name="Horton D.L."/>
            <person name="Alikhan N.F."/>
            <person name="Baker D."/>
            <person name="Gharbi K."/>
            <person name="Hall N."/>
            <person name="Watson M."/>
            <person name="Adriaenssens E.M."/>
            <person name="Foster-Nyarko E."/>
            <person name="Jarju S."/>
            <person name="Secka A."/>
            <person name="Antonio M."/>
            <person name="Oren A."/>
            <person name="Chaudhuri R.R."/>
            <person name="La Ragione R."/>
            <person name="Hildebrand F."/>
            <person name="Pallen M.J."/>
        </authorList>
    </citation>
    <scope>NUCLEOTIDE SEQUENCE</scope>
    <source>
        <strain evidence="5">ChiHjej12B11-24981</strain>
    </source>
</reference>
<keyword evidence="3" id="KW-0804">Transcription</keyword>